<keyword evidence="2" id="KW-1185">Reference proteome</keyword>
<proteinExistence type="predicted"/>
<gene>
    <name evidence="1" type="ORF">CHILSU_LOCUS5214</name>
</gene>
<evidence type="ECO:0008006" key="3">
    <source>
        <dbReference type="Google" id="ProtNLM"/>
    </source>
</evidence>
<protein>
    <recommendedName>
        <fullName evidence="3">ADAMTS cysteine-rich domain-containing protein</fullName>
    </recommendedName>
</protein>
<sequence length="131" mass="14178">MLHCYFLDTAAARLPLVATVGSFGVPVFCPTGTGFFTGSADCVTGTGILSSSTAEECRDEESLKTRKVWSRWSKWGDCSVTCGGGSIVRSRICVAGRCAPGEREEQRRPCKRAPCLRALFEPTNLELHDAD</sequence>
<dbReference type="PROSITE" id="PS50092">
    <property type="entry name" value="TSP1"/>
    <property type="match status" value="1"/>
</dbReference>
<evidence type="ECO:0000313" key="1">
    <source>
        <dbReference type="EMBL" id="CAH0401977.1"/>
    </source>
</evidence>
<evidence type="ECO:0000313" key="2">
    <source>
        <dbReference type="Proteomes" id="UP001153292"/>
    </source>
</evidence>
<name>A0ABN8B543_CHISP</name>
<dbReference type="Gene3D" id="2.20.100.10">
    <property type="entry name" value="Thrombospondin type-1 (TSP1) repeat"/>
    <property type="match status" value="1"/>
</dbReference>
<dbReference type="Proteomes" id="UP001153292">
    <property type="component" value="Chromosome 2"/>
</dbReference>
<dbReference type="InterPro" id="IPR036383">
    <property type="entry name" value="TSP1_rpt_sf"/>
</dbReference>
<reference evidence="1" key="1">
    <citation type="submission" date="2021-12" db="EMBL/GenBank/DDBJ databases">
        <authorList>
            <person name="King R."/>
        </authorList>
    </citation>
    <scope>NUCLEOTIDE SEQUENCE</scope>
</reference>
<dbReference type="Pfam" id="PF00090">
    <property type="entry name" value="TSP_1"/>
    <property type="match status" value="1"/>
</dbReference>
<accession>A0ABN8B543</accession>
<dbReference type="InterPro" id="IPR000884">
    <property type="entry name" value="TSP1_rpt"/>
</dbReference>
<dbReference type="SMART" id="SM00209">
    <property type="entry name" value="TSP1"/>
    <property type="match status" value="1"/>
</dbReference>
<dbReference type="EMBL" id="OU963895">
    <property type="protein sequence ID" value="CAH0401977.1"/>
    <property type="molecule type" value="Genomic_DNA"/>
</dbReference>
<dbReference type="SUPFAM" id="SSF82895">
    <property type="entry name" value="TSP-1 type 1 repeat"/>
    <property type="match status" value="1"/>
</dbReference>
<organism evidence="1 2">
    <name type="scientific">Chilo suppressalis</name>
    <name type="common">Asiatic rice borer moth</name>
    <dbReference type="NCBI Taxonomy" id="168631"/>
    <lineage>
        <taxon>Eukaryota</taxon>
        <taxon>Metazoa</taxon>
        <taxon>Ecdysozoa</taxon>
        <taxon>Arthropoda</taxon>
        <taxon>Hexapoda</taxon>
        <taxon>Insecta</taxon>
        <taxon>Pterygota</taxon>
        <taxon>Neoptera</taxon>
        <taxon>Endopterygota</taxon>
        <taxon>Lepidoptera</taxon>
        <taxon>Glossata</taxon>
        <taxon>Ditrysia</taxon>
        <taxon>Pyraloidea</taxon>
        <taxon>Crambidae</taxon>
        <taxon>Crambinae</taxon>
        <taxon>Chilo</taxon>
    </lineage>
</organism>